<dbReference type="Pfam" id="PF12867">
    <property type="entry name" value="DinB_2"/>
    <property type="match status" value="1"/>
</dbReference>
<dbReference type="RefSeq" id="WP_244518585.1">
    <property type="nucleotide sequence ID" value="NZ_FOLL01000001.1"/>
</dbReference>
<dbReference type="InterPro" id="IPR034660">
    <property type="entry name" value="DinB/YfiT-like"/>
</dbReference>
<proteinExistence type="predicted"/>
<keyword evidence="3" id="KW-1185">Reference proteome</keyword>
<dbReference type="Gene3D" id="1.20.120.450">
    <property type="entry name" value="dinb family like domain"/>
    <property type="match status" value="1"/>
</dbReference>
<dbReference type="SUPFAM" id="SSF109854">
    <property type="entry name" value="DinB/YfiT-like putative metalloenzymes"/>
    <property type="match status" value="1"/>
</dbReference>
<feature type="domain" description="DinB-like" evidence="1">
    <location>
        <begin position="8"/>
        <end position="144"/>
    </location>
</feature>
<name>A0A1I1DZR3_9SPHI</name>
<evidence type="ECO:0000313" key="3">
    <source>
        <dbReference type="Proteomes" id="UP000199577"/>
    </source>
</evidence>
<dbReference type="STRING" id="623281.SAMN05421747_101214"/>
<dbReference type="AlphaFoldDB" id="A0A1I1DZR3"/>
<dbReference type="Proteomes" id="UP000199577">
    <property type="component" value="Unassembled WGS sequence"/>
</dbReference>
<dbReference type="EMBL" id="FOLL01000001">
    <property type="protein sequence ID" value="SFB80411.1"/>
    <property type="molecule type" value="Genomic_DNA"/>
</dbReference>
<evidence type="ECO:0000313" key="2">
    <source>
        <dbReference type="EMBL" id="SFB80411.1"/>
    </source>
</evidence>
<accession>A0A1I1DZR3</accession>
<organism evidence="2 3">
    <name type="scientific">Parapedobacter composti</name>
    <dbReference type="NCBI Taxonomy" id="623281"/>
    <lineage>
        <taxon>Bacteria</taxon>
        <taxon>Pseudomonadati</taxon>
        <taxon>Bacteroidota</taxon>
        <taxon>Sphingobacteriia</taxon>
        <taxon>Sphingobacteriales</taxon>
        <taxon>Sphingobacteriaceae</taxon>
        <taxon>Parapedobacter</taxon>
    </lineage>
</organism>
<sequence>MDLIFTYIKRTREVFAELVDRLDIEAINTVPSGFRNNIGWNFGHIVVSTQGLCYRRTGVQPNREIPFLDGYTKGTIPEKWINREEIDILKTQATASIDQLIQDYRNGLFANISPFATSTYSLTMNTIEEVLTASLAHDNLHFGYAQGIRKALEGNKLKS</sequence>
<dbReference type="InterPro" id="IPR024775">
    <property type="entry name" value="DinB-like"/>
</dbReference>
<protein>
    <submittedName>
        <fullName evidence="2">DinB superfamily protein</fullName>
    </submittedName>
</protein>
<reference evidence="3" key="1">
    <citation type="submission" date="2016-10" db="EMBL/GenBank/DDBJ databases">
        <authorList>
            <person name="Varghese N."/>
            <person name="Submissions S."/>
        </authorList>
    </citation>
    <scope>NUCLEOTIDE SEQUENCE [LARGE SCALE GENOMIC DNA]</scope>
    <source>
        <strain evidence="3">DSM 22900</strain>
    </source>
</reference>
<gene>
    <name evidence="2" type="ORF">SAMN05421747_101214</name>
</gene>
<evidence type="ECO:0000259" key="1">
    <source>
        <dbReference type="Pfam" id="PF12867"/>
    </source>
</evidence>